<dbReference type="PANTHER" id="PTHR43877">
    <property type="entry name" value="AMINOALKYLPHOSPHONATE N-ACETYLTRANSFERASE-RELATED-RELATED"/>
    <property type="match status" value="1"/>
</dbReference>
<dbReference type="Gene3D" id="3.40.630.30">
    <property type="match status" value="1"/>
</dbReference>
<dbReference type="RefSeq" id="WP_044163424.1">
    <property type="nucleotide sequence ID" value="NZ_JACIER010000010.1"/>
</dbReference>
<comment type="caution">
    <text evidence="4">The sequence shown here is derived from an EMBL/GenBank/DDBJ whole genome shotgun (WGS) entry which is preliminary data.</text>
</comment>
<dbReference type="PROSITE" id="PS51186">
    <property type="entry name" value="GNAT"/>
    <property type="match status" value="1"/>
</dbReference>
<reference evidence="4" key="1">
    <citation type="submission" date="2020-08" db="EMBL/GenBank/DDBJ databases">
        <title>Genomic Encyclopedia of Type Strains, Phase IV (KMG-IV): sequencing the most valuable type-strain genomes for metagenomic binning, comparative biology and taxonomic classification.</title>
        <authorList>
            <person name="Goeker M."/>
        </authorList>
    </citation>
    <scope>NUCLEOTIDE SEQUENCE [LARGE SCALE GENOMIC DNA]</scope>
    <source>
        <strain evidence="4">DSM 105720</strain>
    </source>
</reference>
<proteinExistence type="predicted"/>
<keyword evidence="1" id="KW-0808">Transferase</keyword>
<protein>
    <submittedName>
        <fullName evidence="4">GNAT superfamily N-acetyltransferase</fullName>
    </submittedName>
</protein>
<feature type="domain" description="N-acetyltransferase" evidence="3">
    <location>
        <begin position="11"/>
        <end position="152"/>
    </location>
</feature>
<dbReference type="GO" id="GO:0016747">
    <property type="term" value="F:acyltransferase activity, transferring groups other than amino-acyl groups"/>
    <property type="evidence" value="ECO:0007669"/>
    <property type="project" value="InterPro"/>
</dbReference>
<keyword evidence="2" id="KW-0012">Acyltransferase</keyword>
<evidence type="ECO:0000259" key="3">
    <source>
        <dbReference type="PROSITE" id="PS51186"/>
    </source>
</evidence>
<dbReference type="AlphaFoldDB" id="A0A840D8H1"/>
<gene>
    <name evidence="4" type="ORF">GGR06_002510</name>
</gene>
<dbReference type="CDD" id="cd04301">
    <property type="entry name" value="NAT_SF"/>
    <property type="match status" value="1"/>
</dbReference>
<evidence type="ECO:0000313" key="4">
    <source>
        <dbReference type="EMBL" id="MBB4044712.1"/>
    </source>
</evidence>
<name>A0A840D8H1_9BACE</name>
<dbReference type="InterPro" id="IPR000182">
    <property type="entry name" value="GNAT_dom"/>
</dbReference>
<evidence type="ECO:0000256" key="2">
    <source>
        <dbReference type="ARBA" id="ARBA00023315"/>
    </source>
</evidence>
<organism evidence="4 5">
    <name type="scientific">Bacteroides reticulotermitis</name>
    <dbReference type="NCBI Taxonomy" id="1133319"/>
    <lineage>
        <taxon>Bacteria</taxon>
        <taxon>Pseudomonadati</taxon>
        <taxon>Bacteroidota</taxon>
        <taxon>Bacteroidia</taxon>
        <taxon>Bacteroidales</taxon>
        <taxon>Bacteroidaceae</taxon>
        <taxon>Bacteroides</taxon>
    </lineage>
</organism>
<keyword evidence="5" id="KW-1185">Reference proteome</keyword>
<sequence length="152" mass="17158">METIRITKAEQFTPELTPIIQGFLKQLSDQPFPFDDQALQELLADSNSHLFLLQSNEKTIGMLTVGIYYSPTGGKAWIEDVVVDEDYRGKGYSKLLVAHAIEYVKQCKVPLLMLTSSPQRIAANQLYQRVGFEQKPTNVYRMAPCATDSEPK</sequence>
<dbReference type="InterPro" id="IPR050832">
    <property type="entry name" value="Bact_Acetyltransf"/>
</dbReference>
<evidence type="ECO:0000256" key="1">
    <source>
        <dbReference type="ARBA" id="ARBA00022679"/>
    </source>
</evidence>
<dbReference type="Proteomes" id="UP000560658">
    <property type="component" value="Unassembled WGS sequence"/>
</dbReference>
<dbReference type="InterPro" id="IPR016181">
    <property type="entry name" value="Acyl_CoA_acyltransferase"/>
</dbReference>
<dbReference type="EMBL" id="JACIER010000010">
    <property type="protein sequence ID" value="MBB4044712.1"/>
    <property type="molecule type" value="Genomic_DNA"/>
</dbReference>
<accession>A0A840D8H1</accession>
<dbReference type="Pfam" id="PF00583">
    <property type="entry name" value="Acetyltransf_1"/>
    <property type="match status" value="1"/>
</dbReference>
<dbReference type="SUPFAM" id="SSF55729">
    <property type="entry name" value="Acyl-CoA N-acyltransferases (Nat)"/>
    <property type="match status" value="1"/>
</dbReference>
<evidence type="ECO:0000313" key="5">
    <source>
        <dbReference type="Proteomes" id="UP000560658"/>
    </source>
</evidence>